<reference evidence="2 3" key="1">
    <citation type="submission" date="2024-02" db="EMBL/GenBank/DDBJ databases">
        <authorList>
            <person name="Chen Y."/>
            <person name="Shah S."/>
            <person name="Dougan E. K."/>
            <person name="Thang M."/>
            <person name="Chan C."/>
        </authorList>
    </citation>
    <scope>NUCLEOTIDE SEQUENCE [LARGE SCALE GENOMIC DNA]</scope>
</reference>
<feature type="region of interest" description="Disordered" evidence="1">
    <location>
        <begin position="854"/>
        <end position="875"/>
    </location>
</feature>
<comment type="caution">
    <text evidence="2">The sequence shown here is derived from an EMBL/GenBank/DDBJ whole genome shotgun (WGS) entry which is preliminary data.</text>
</comment>
<evidence type="ECO:0000313" key="2">
    <source>
        <dbReference type="EMBL" id="CAK9013489.1"/>
    </source>
</evidence>
<evidence type="ECO:0000313" key="3">
    <source>
        <dbReference type="Proteomes" id="UP001642464"/>
    </source>
</evidence>
<accession>A0ABP0JGM4</accession>
<evidence type="ECO:0000256" key="1">
    <source>
        <dbReference type="SAM" id="MobiDB-lite"/>
    </source>
</evidence>
<organism evidence="2 3">
    <name type="scientific">Durusdinium trenchii</name>
    <dbReference type="NCBI Taxonomy" id="1381693"/>
    <lineage>
        <taxon>Eukaryota</taxon>
        <taxon>Sar</taxon>
        <taxon>Alveolata</taxon>
        <taxon>Dinophyceae</taxon>
        <taxon>Suessiales</taxon>
        <taxon>Symbiodiniaceae</taxon>
        <taxon>Durusdinium</taxon>
    </lineage>
</organism>
<feature type="region of interest" description="Disordered" evidence="1">
    <location>
        <begin position="691"/>
        <end position="757"/>
    </location>
</feature>
<feature type="region of interest" description="Disordered" evidence="1">
    <location>
        <begin position="903"/>
        <end position="955"/>
    </location>
</feature>
<feature type="region of interest" description="Disordered" evidence="1">
    <location>
        <begin position="404"/>
        <end position="480"/>
    </location>
</feature>
<gene>
    <name evidence="2" type="ORF">SCF082_LOCUS11949</name>
</gene>
<keyword evidence="3" id="KW-1185">Reference proteome</keyword>
<dbReference type="EMBL" id="CAXAMM010007180">
    <property type="protein sequence ID" value="CAK9013489.1"/>
    <property type="molecule type" value="Genomic_DNA"/>
</dbReference>
<feature type="compositionally biased region" description="Polar residues" evidence="1">
    <location>
        <begin position="701"/>
        <end position="728"/>
    </location>
</feature>
<name>A0ABP0JGM4_9DINO</name>
<proteinExistence type="predicted"/>
<sequence>MEYDEADFAGRHVKILPGKIEMDQEKYIIEKLHPVRLSLGRKTDKSAPLMPDEFESFRSMLYRVAWVAHQTRPEAAGAVSILSSRLKEAAVHDVCCLNKLISHLRNTAQQKLTLHSFSNQDMILISASDAGGSNEVDTVQGAWVIMAADRLPSASQKIKVSVLSWRSCNLRRKVASTLAGEALAFNQSLGEVEWIQIMIRDIVKGDVSRRDWTESLTPPLPALRENCQLAERLQQCHVTDAKSLFDALLKQSPMSRQDRRTSVELSIILESLQKAQSVVRWTPHPRMIADGLTKADITRSNGALEDLLRTSKLVLWDEKEELKLRKDDPMARRRSKGASAKIRLQEANTASFLVRCRINMNLGELVKSAVEEASVGGDSHSAADEALLANRSVQEVFSAEHWPAPEHLELQPKQPMPKQPRSERLTPKRPVTAGQPVAPKQQLREEAPVRPEQPVEPVTPGGTAPSQASIDPEQQVVEPSSAVVKRIDSATEPNLDLGHNVSDAVSQACRDAVSVVASAGDAPEELPPSACTSSPKLDCTQEALADSSKKAHIFPAPQVEAIPVTGEVSTIRDHTATPTTKDDAFDESRAVQLHDHAVKVAEVSSKSRSSASSFGGKEFEIKTSKANLRANQDRVPAGHVSAELMEELGQIVNRPRFSILKKAKTEGDLETRPKLCLRFSAEVDIREVPLLSPASSPSSPVNSKQFQAVSPNSKSPGSHASDTLTLPLSRTMVRETRRGSRGCELPPSSPVAATRSEAEPCVGPFTVEKRSQGFKQEVESQNAVRFEEGSASNAAGFLVWKELDSCAFEPQVQQSSCAAAEHKEPVSPAREQGNQNPIATFARYLYQIARPNHESTSGKVETAQHPADKADNHQNQPIDLPVQHVQQLQTTLNCPEELVRYHRHHKHGKHHKHHSSRPHDSHRSSHSRRRSWKVEGEATAIPAPGSGAMPKKGGSWENLPSSNEKHGYHYYGTCEVTDEMVITAQRGGLTPDLENRVLERAYFLFINGVSDDQCSNYFEALRVELGLMMSSNQMV</sequence>
<protein>
    <submittedName>
        <fullName evidence="2">Protein SENSITIVITY TO RED LIGHT REDUCED 1</fullName>
    </submittedName>
</protein>
<feature type="compositionally biased region" description="Low complexity" evidence="1">
    <location>
        <begin position="691"/>
        <end position="700"/>
    </location>
</feature>
<dbReference type="Proteomes" id="UP001642464">
    <property type="component" value="Unassembled WGS sequence"/>
</dbReference>
<feature type="compositionally biased region" description="Basic residues" evidence="1">
    <location>
        <begin position="903"/>
        <end position="916"/>
    </location>
</feature>